<protein>
    <submittedName>
        <fullName evidence="9">Chromatin structure-remodeling complex protein rsc9</fullName>
    </submittedName>
</protein>
<keyword evidence="5" id="KW-0862">Zinc</keyword>
<keyword evidence="3" id="KW-0804">Transcription</keyword>
<dbReference type="SUPFAM" id="SSF48371">
    <property type="entry name" value="ARM repeat"/>
    <property type="match status" value="1"/>
</dbReference>
<dbReference type="InterPro" id="IPR036431">
    <property type="entry name" value="ARID_dom_sf"/>
</dbReference>
<reference evidence="9 10" key="1">
    <citation type="submission" date="2023-04" db="EMBL/GenBank/DDBJ databases">
        <title>Genome of Basidiobolus ranarum AG-B5.</title>
        <authorList>
            <person name="Stajich J.E."/>
            <person name="Carter-House D."/>
            <person name="Gryganskyi A."/>
        </authorList>
    </citation>
    <scope>NUCLEOTIDE SEQUENCE [LARGE SCALE GENOMIC DNA]</scope>
    <source>
        <strain evidence="9 10">AG-B5</strain>
    </source>
</reference>
<evidence type="ECO:0000256" key="2">
    <source>
        <dbReference type="ARBA" id="ARBA00023015"/>
    </source>
</evidence>
<feature type="domain" description="C2H2-type" evidence="7">
    <location>
        <begin position="601"/>
        <end position="631"/>
    </location>
</feature>
<dbReference type="SUPFAM" id="SSF57667">
    <property type="entry name" value="beta-beta-alpha zinc fingers"/>
    <property type="match status" value="1"/>
</dbReference>
<evidence type="ECO:0000313" key="10">
    <source>
        <dbReference type="Proteomes" id="UP001479436"/>
    </source>
</evidence>
<dbReference type="Gene3D" id="1.10.150.60">
    <property type="entry name" value="ARID DNA-binding domain"/>
    <property type="match status" value="1"/>
</dbReference>
<dbReference type="Gene3D" id="1.25.10.10">
    <property type="entry name" value="Leucine-rich Repeat Variant"/>
    <property type="match status" value="1"/>
</dbReference>
<dbReference type="PANTHER" id="PTHR22970:SF14">
    <property type="entry name" value="AT-RICH INTERACTIVE DOMAIN-CONTAINING PROTEIN 2"/>
    <property type="match status" value="1"/>
</dbReference>
<organism evidence="9 10">
    <name type="scientific">Basidiobolus ranarum</name>
    <dbReference type="NCBI Taxonomy" id="34480"/>
    <lineage>
        <taxon>Eukaryota</taxon>
        <taxon>Fungi</taxon>
        <taxon>Fungi incertae sedis</taxon>
        <taxon>Zoopagomycota</taxon>
        <taxon>Entomophthoromycotina</taxon>
        <taxon>Basidiobolomycetes</taxon>
        <taxon>Basidiobolales</taxon>
        <taxon>Basidiobolaceae</taxon>
        <taxon>Basidiobolus</taxon>
    </lineage>
</organism>
<keyword evidence="5" id="KW-0863">Zinc-finger</keyword>
<feature type="region of interest" description="Disordered" evidence="6">
    <location>
        <begin position="662"/>
        <end position="682"/>
    </location>
</feature>
<evidence type="ECO:0000256" key="5">
    <source>
        <dbReference type="PROSITE-ProRule" id="PRU00042"/>
    </source>
</evidence>
<dbReference type="InterPro" id="IPR016024">
    <property type="entry name" value="ARM-type_fold"/>
</dbReference>
<dbReference type="CDD" id="cd16100">
    <property type="entry name" value="ARID"/>
    <property type="match status" value="1"/>
</dbReference>
<dbReference type="SMART" id="SM01014">
    <property type="entry name" value="ARID"/>
    <property type="match status" value="1"/>
</dbReference>
<name>A0ABR2VMR3_9FUNG</name>
<dbReference type="PROSITE" id="PS50157">
    <property type="entry name" value="ZINC_FINGER_C2H2_2"/>
    <property type="match status" value="1"/>
</dbReference>
<dbReference type="InterPro" id="IPR036236">
    <property type="entry name" value="Znf_C2H2_sf"/>
</dbReference>
<dbReference type="PROSITE" id="PS00028">
    <property type="entry name" value="ZINC_FINGER_C2H2_1"/>
    <property type="match status" value="1"/>
</dbReference>
<evidence type="ECO:0000256" key="3">
    <source>
        <dbReference type="ARBA" id="ARBA00023163"/>
    </source>
</evidence>
<evidence type="ECO:0000259" key="7">
    <source>
        <dbReference type="PROSITE" id="PS50157"/>
    </source>
</evidence>
<keyword evidence="5" id="KW-0479">Metal-binding</keyword>
<evidence type="ECO:0000256" key="4">
    <source>
        <dbReference type="ARBA" id="ARBA00023242"/>
    </source>
</evidence>
<dbReference type="PANTHER" id="PTHR22970">
    <property type="entry name" value="AT-RICH INTERACTIVE DOMAIN-CONTAINING PROTEIN 2"/>
    <property type="match status" value="1"/>
</dbReference>
<dbReference type="InterPro" id="IPR011989">
    <property type="entry name" value="ARM-like"/>
</dbReference>
<dbReference type="PROSITE" id="PS51011">
    <property type="entry name" value="ARID"/>
    <property type="match status" value="1"/>
</dbReference>
<sequence>MRVNLIDTINRTPEYEEFISKLEKFHKQRGTLLQKEPVLGSRKLDLCEIYKSVLARGGYDKVTSEKGWRNLTIPLNLPPTCTNSAYMMKSVYTKYLEPYEKEIYWGQPATSTQATPKAHTPRERTPSSPAPSKNVYNSASQFIPEPKRQRYEPNTRTYPYHPNSLESLHGAGQTPHYTPAAAYSNEEIHTEPGPQNRILLALKSSLPNEVDWAFNNLIVLSYKCDDTFQIDSIPGLLDAILYYFDLDSLGPDHGRFDSLFNLDTDTVCMERALQIVHVTRNLSFLGNNAQTLASHDFYLEILLRGIELPSDGKKMELRHLCLDAFENLCPYITLRNRSARFIKPLKHLVYTSDRALVLGSVHSLTRFALNESNESVLSVVDDKLIQRMFELLLIKDEELVEAAVEYLYCYSNLSSKTSLELVRHMPQKSINILIKCLTWNMENEVFKDKNVSSEHLNSHSAVPASLRNYSTQLNDPSQNSKMDNQQLSEPVTSVALTPNFNDLNEPRRTIEWLRYSFAPNPDATVPQIQLYTSYVTFFGHNTTGLLQIMEFMQALTSVFPDAVAYIATQGGLQTIAIKGIQQKSISTNPAGDSAITQQPTISCRWAECNNLFASESDLLNHIGESHLNGEQELSCHWMNCTRFCDQAALSRNIVLAHVKTHLGTPKPKSSAQSPKPSNPIHTPARRILRNNIESSSIPLITSLLLRNLTHAQSARNAILAHEEDLVRIMTRAPHYAKLVKTVLNELKA</sequence>
<dbReference type="InterPro" id="IPR052406">
    <property type="entry name" value="Chromatin_Remodeling_Comp"/>
</dbReference>
<evidence type="ECO:0000313" key="9">
    <source>
        <dbReference type="EMBL" id="KAK9679654.1"/>
    </source>
</evidence>
<keyword evidence="1" id="KW-0156">Chromatin regulator</keyword>
<evidence type="ECO:0000256" key="6">
    <source>
        <dbReference type="SAM" id="MobiDB-lite"/>
    </source>
</evidence>
<feature type="region of interest" description="Disordered" evidence="6">
    <location>
        <begin position="110"/>
        <end position="154"/>
    </location>
</feature>
<dbReference type="InterPro" id="IPR013087">
    <property type="entry name" value="Znf_C2H2_type"/>
</dbReference>
<keyword evidence="4" id="KW-0539">Nucleus</keyword>
<dbReference type="SMART" id="SM00501">
    <property type="entry name" value="BRIGHT"/>
    <property type="match status" value="1"/>
</dbReference>
<evidence type="ECO:0000256" key="1">
    <source>
        <dbReference type="ARBA" id="ARBA00022853"/>
    </source>
</evidence>
<accession>A0ABR2VMR3</accession>
<feature type="compositionally biased region" description="Polar residues" evidence="6">
    <location>
        <begin position="126"/>
        <end position="141"/>
    </location>
</feature>
<dbReference type="SUPFAM" id="SSF46774">
    <property type="entry name" value="ARID-like"/>
    <property type="match status" value="1"/>
</dbReference>
<feature type="domain" description="ARID" evidence="8">
    <location>
        <begin position="12"/>
        <end position="104"/>
    </location>
</feature>
<dbReference type="EMBL" id="JASJQH010009421">
    <property type="protein sequence ID" value="KAK9679654.1"/>
    <property type="molecule type" value="Genomic_DNA"/>
</dbReference>
<dbReference type="Proteomes" id="UP001479436">
    <property type="component" value="Unassembled WGS sequence"/>
</dbReference>
<evidence type="ECO:0000259" key="8">
    <source>
        <dbReference type="PROSITE" id="PS51011"/>
    </source>
</evidence>
<proteinExistence type="predicted"/>
<comment type="caution">
    <text evidence="9">The sequence shown here is derived from an EMBL/GenBank/DDBJ whole genome shotgun (WGS) entry which is preliminary data.</text>
</comment>
<keyword evidence="10" id="KW-1185">Reference proteome</keyword>
<dbReference type="Gene3D" id="3.30.160.60">
    <property type="entry name" value="Classic Zinc Finger"/>
    <property type="match status" value="1"/>
</dbReference>
<dbReference type="Pfam" id="PF01388">
    <property type="entry name" value="ARID"/>
    <property type="match status" value="1"/>
</dbReference>
<gene>
    <name evidence="9" type="primary">RSC9_4</name>
    <name evidence="9" type="ORF">K7432_016201</name>
</gene>
<dbReference type="InterPro" id="IPR001606">
    <property type="entry name" value="ARID_dom"/>
</dbReference>
<keyword evidence="2" id="KW-0805">Transcription regulation</keyword>
<feature type="compositionally biased region" description="Low complexity" evidence="6">
    <location>
        <begin position="665"/>
        <end position="675"/>
    </location>
</feature>